<keyword evidence="8 10" id="KW-0472">Membrane</keyword>
<evidence type="ECO:0000256" key="4">
    <source>
        <dbReference type="ARBA" id="ARBA00022475"/>
    </source>
</evidence>
<dbReference type="EMBL" id="JAVDBT010000001">
    <property type="protein sequence ID" value="MDQ2064971.1"/>
    <property type="molecule type" value="Genomic_DNA"/>
</dbReference>
<organism evidence="11 12">
    <name type="scientific">Pseudogemmobacter lacusdianii</name>
    <dbReference type="NCBI Taxonomy" id="3069608"/>
    <lineage>
        <taxon>Bacteria</taxon>
        <taxon>Pseudomonadati</taxon>
        <taxon>Pseudomonadota</taxon>
        <taxon>Alphaproteobacteria</taxon>
        <taxon>Rhodobacterales</taxon>
        <taxon>Paracoccaceae</taxon>
        <taxon>Pseudogemmobacter</taxon>
    </lineage>
</organism>
<evidence type="ECO:0000256" key="2">
    <source>
        <dbReference type="ARBA" id="ARBA00022448"/>
    </source>
</evidence>
<keyword evidence="3" id="KW-0050">Antiport</keyword>
<keyword evidence="4" id="KW-1003">Cell membrane</keyword>
<dbReference type="PIRSF" id="PIRSF006603">
    <property type="entry name" value="DinF"/>
    <property type="match status" value="1"/>
</dbReference>
<dbReference type="NCBIfam" id="TIGR00797">
    <property type="entry name" value="matE"/>
    <property type="match status" value="1"/>
</dbReference>
<proteinExistence type="predicted"/>
<feature type="transmembrane region" description="Helical" evidence="10">
    <location>
        <begin position="239"/>
        <end position="263"/>
    </location>
</feature>
<feature type="transmembrane region" description="Helical" evidence="10">
    <location>
        <begin position="157"/>
        <end position="181"/>
    </location>
</feature>
<accession>A0ABU0VTC3</accession>
<dbReference type="CDD" id="cd13131">
    <property type="entry name" value="MATE_NorM_like"/>
    <property type="match status" value="1"/>
</dbReference>
<feature type="transmembrane region" description="Helical" evidence="10">
    <location>
        <begin position="128"/>
        <end position="150"/>
    </location>
</feature>
<evidence type="ECO:0000313" key="11">
    <source>
        <dbReference type="EMBL" id="MDQ2064971.1"/>
    </source>
</evidence>
<protein>
    <recommendedName>
        <fullName evidence="9">Multidrug-efflux transporter</fullName>
    </recommendedName>
</protein>
<feature type="transmembrane region" description="Helical" evidence="10">
    <location>
        <begin position="35"/>
        <end position="60"/>
    </location>
</feature>
<sequence>MAYSSQAKATLILGLPLVGSHLAQIALHVTDTVMMGWYGVVPLAAVVLGTSFFFIIWVLGAGFSKAVMPMVAGALARGDETQVRRDTRMGLWLSILYGVATYPLFYWSGNLLSFLGQQPDVVEIAAEFLQIAGLGMVPALCVAVLQSYLAALGRTQAVLWVTLAAVGLNAMLAYALIFGHWGAPELGATGAAISSVTVQTASYLLLWAYAAWLPALRKFHLFQNFWRPDWAAFGQVQRLGWPIGLTSLAEGGLFAASALMMGWVGTHELAAHGIALEAASIAFMIHMGLSSAGTIRVARFHGTGEAQELRRAALVAILLSTAVAVLVVTLFLSVPGLIIGIFLDETKAGSAEIMRFGVQLLAFAALFQLADAMQVIALGVLRGLQDTRVPMVLAALSYWVIGIPISYVLAFQMGMGGAGLWLGLVIGLTVAAGSLLARFWLLAPKG</sequence>
<dbReference type="PANTHER" id="PTHR43298">
    <property type="entry name" value="MULTIDRUG RESISTANCE PROTEIN NORM-RELATED"/>
    <property type="match status" value="1"/>
</dbReference>
<evidence type="ECO:0000256" key="3">
    <source>
        <dbReference type="ARBA" id="ARBA00022449"/>
    </source>
</evidence>
<evidence type="ECO:0000256" key="5">
    <source>
        <dbReference type="ARBA" id="ARBA00022692"/>
    </source>
</evidence>
<dbReference type="InterPro" id="IPR050222">
    <property type="entry name" value="MATE_MdtK"/>
</dbReference>
<keyword evidence="12" id="KW-1185">Reference proteome</keyword>
<feature type="transmembrane region" description="Helical" evidence="10">
    <location>
        <begin position="313"/>
        <end position="341"/>
    </location>
</feature>
<name>A0ABU0VTC3_9RHOB</name>
<dbReference type="PANTHER" id="PTHR43298:SF2">
    <property type="entry name" value="FMN_FAD EXPORTER YEEO-RELATED"/>
    <property type="match status" value="1"/>
</dbReference>
<feature type="transmembrane region" description="Helical" evidence="10">
    <location>
        <begin position="361"/>
        <end position="381"/>
    </location>
</feature>
<dbReference type="Pfam" id="PF01554">
    <property type="entry name" value="MatE"/>
    <property type="match status" value="2"/>
</dbReference>
<keyword evidence="5 10" id="KW-0812">Transmembrane</keyword>
<dbReference type="InterPro" id="IPR002528">
    <property type="entry name" value="MATE_fam"/>
</dbReference>
<evidence type="ECO:0000256" key="6">
    <source>
        <dbReference type="ARBA" id="ARBA00022989"/>
    </source>
</evidence>
<feature type="transmembrane region" description="Helical" evidence="10">
    <location>
        <begin position="90"/>
        <end position="108"/>
    </location>
</feature>
<evidence type="ECO:0000256" key="1">
    <source>
        <dbReference type="ARBA" id="ARBA00004429"/>
    </source>
</evidence>
<dbReference type="Proteomes" id="UP001239680">
    <property type="component" value="Unassembled WGS sequence"/>
</dbReference>
<keyword evidence="7" id="KW-0406">Ion transport</keyword>
<evidence type="ECO:0000256" key="8">
    <source>
        <dbReference type="ARBA" id="ARBA00023136"/>
    </source>
</evidence>
<evidence type="ECO:0000256" key="9">
    <source>
        <dbReference type="ARBA" id="ARBA00031636"/>
    </source>
</evidence>
<reference evidence="11 12" key="1">
    <citation type="submission" date="2023-08" db="EMBL/GenBank/DDBJ databases">
        <title>Characterization of two Paracoccaceae strains isolated from Phycosphere and proposal of Xinfangfangia lacusdiani sp. nov.</title>
        <authorList>
            <person name="Deng Y."/>
            <person name="Zhang Y.Q."/>
        </authorList>
    </citation>
    <scope>NUCLEOTIDE SEQUENCE [LARGE SCALE GENOMIC DNA]</scope>
    <source>
        <strain evidence="11 12">CPCC 101601</strain>
    </source>
</reference>
<keyword evidence="6 10" id="KW-1133">Transmembrane helix</keyword>
<evidence type="ECO:0000256" key="10">
    <source>
        <dbReference type="SAM" id="Phobius"/>
    </source>
</evidence>
<comment type="caution">
    <text evidence="11">The sequence shown here is derived from an EMBL/GenBank/DDBJ whole genome shotgun (WGS) entry which is preliminary data.</text>
</comment>
<keyword evidence="2" id="KW-0813">Transport</keyword>
<evidence type="ECO:0000313" key="12">
    <source>
        <dbReference type="Proteomes" id="UP001239680"/>
    </source>
</evidence>
<evidence type="ECO:0000256" key="7">
    <source>
        <dbReference type="ARBA" id="ARBA00023065"/>
    </source>
</evidence>
<dbReference type="InterPro" id="IPR048279">
    <property type="entry name" value="MdtK-like"/>
</dbReference>
<gene>
    <name evidence="11" type="ORF">Q9295_01170</name>
</gene>
<comment type="subcellular location">
    <subcellularLocation>
        <location evidence="1">Cell inner membrane</location>
        <topology evidence="1">Multi-pass membrane protein</topology>
    </subcellularLocation>
</comment>
<feature type="transmembrane region" description="Helical" evidence="10">
    <location>
        <begin position="269"/>
        <end position="292"/>
    </location>
</feature>
<feature type="transmembrane region" description="Helical" evidence="10">
    <location>
        <begin position="420"/>
        <end position="441"/>
    </location>
</feature>
<feature type="transmembrane region" description="Helical" evidence="10">
    <location>
        <begin position="393"/>
        <end position="414"/>
    </location>
</feature>